<keyword evidence="1" id="KW-0808">Transferase</keyword>
<dbReference type="Pfam" id="PF00583">
    <property type="entry name" value="Acetyltransf_1"/>
    <property type="match status" value="1"/>
</dbReference>
<dbReference type="SUPFAM" id="SSF55729">
    <property type="entry name" value="Acyl-CoA N-acyltransferases (Nat)"/>
    <property type="match status" value="1"/>
</dbReference>
<dbReference type="CDD" id="cd04301">
    <property type="entry name" value="NAT_SF"/>
    <property type="match status" value="1"/>
</dbReference>
<dbReference type="PROSITE" id="PS51186">
    <property type="entry name" value="GNAT"/>
    <property type="match status" value="1"/>
</dbReference>
<proteinExistence type="predicted"/>
<comment type="caution">
    <text evidence="4">The sequence shown here is derived from an EMBL/GenBank/DDBJ whole genome shotgun (WGS) entry which is preliminary data.</text>
</comment>
<evidence type="ECO:0000256" key="2">
    <source>
        <dbReference type="ARBA" id="ARBA00023315"/>
    </source>
</evidence>
<dbReference type="PANTHER" id="PTHR43877:SF2">
    <property type="entry name" value="AMINOALKYLPHOSPHONATE N-ACETYLTRANSFERASE-RELATED"/>
    <property type="match status" value="1"/>
</dbReference>
<evidence type="ECO:0000256" key="1">
    <source>
        <dbReference type="ARBA" id="ARBA00022679"/>
    </source>
</evidence>
<accession>A0ABT4ARG2</accession>
<keyword evidence="2" id="KW-0012">Acyltransferase</keyword>
<dbReference type="PANTHER" id="PTHR43877">
    <property type="entry name" value="AMINOALKYLPHOSPHONATE N-ACETYLTRANSFERASE-RELATED-RELATED"/>
    <property type="match status" value="1"/>
</dbReference>
<reference evidence="4" key="1">
    <citation type="submission" date="2022-11" db="EMBL/GenBank/DDBJ databases">
        <authorList>
            <person name="Somphong A."/>
            <person name="Phongsopitanun W."/>
        </authorList>
    </citation>
    <scope>NUCLEOTIDE SEQUENCE</scope>
    <source>
        <strain evidence="4">Pm04-4</strain>
    </source>
</reference>
<keyword evidence="5" id="KW-1185">Reference proteome</keyword>
<protein>
    <submittedName>
        <fullName evidence="4">GNAT family N-acetyltransferase</fullName>
    </submittedName>
</protein>
<evidence type="ECO:0000313" key="5">
    <source>
        <dbReference type="Proteomes" id="UP001151002"/>
    </source>
</evidence>
<gene>
    <name evidence="4" type="ORF">OWR29_02365</name>
</gene>
<name>A0ABT4ARG2_9ACTN</name>
<dbReference type="InterPro" id="IPR016181">
    <property type="entry name" value="Acyl_CoA_acyltransferase"/>
</dbReference>
<evidence type="ECO:0000259" key="3">
    <source>
        <dbReference type="PROSITE" id="PS51186"/>
    </source>
</evidence>
<sequence>MRPADVRDVPFLERVLLEAYNWSEARFTLDWIRTDAMARRYLEEFPADGDLGVVAMVDGAPVGAVWGRALPADRAGYGFVAPDVPELTLGVLPQARGRGVATRLMSNVIEAAWERRLPGLSLSVEDGNAVRWLYERPGFEVVGRNGNSDTMLLRPAAGTRTTRRPA</sequence>
<dbReference type="Gene3D" id="3.40.630.30">
    <property type="match status" value="1"/>
</dbReference>
<dbReference type="EMBL" id="JAPNTZ010000001">
    <property type="protein sequence ID" value="MCY1136826.1"/>
    <property type="molecule type" value="Genomic_DNA"/>
</dbReference>
<dbReference type="RefSeq" id="WP_267561172.1">
    <property type="nucleotide sequence ID" value="NZ_JAPNTZ010000001.1"/>
</dbReference>
<feature type="domain" description="N-acetyltransferase" evidence="3">
    <location>
        <begin position="1"/>
        <end position="158"/>
    </location>
</feature>
<dbReference type="Proteomes" id="UP001151002">
    <property type="component" value="Unassembled WGS sequence"/>
</dbReference>
<dbReference type="InterPro" id="IPR000182">
    <property type="entry name" value="GNAT_dom"/>
</dbReference>
<dbReference type="InterPro" id="IPR050832">
    <property type="entry name" value="Bact_Acetyltransf"/>
</dbReference>
<evidence type="ECO:0000313" key="4">
    <source>
        <dbReference type="EMBL" id="MCY1136826.1"/>
    </source>
</evidence>
<organism evidence="4 5">
    <name type="scientific">Paractinoplanes pyxinae</name>
    <dbReference type="NCBI Taxonomy" id="2997416"/>
    <lineage>
        <taxon>Bacteria</taxon>
        <taxon>Bacillati</taxon>
        <taxon>Actinomycetota</taxon>
        <taxon>Actinomycetes</taxon>
        <taxon>Micromonosporales</taxon>
        <taxon>Micromonosporaceae</taxon>
        <taxon>Paractinoplanes</taxon>
    </lineage>
</organism>